<protein>
    <submittedName>
        <fullName evidence="1">Uncharacterized protein</fullName>
    </submittedName>
</protein>
<dbReference type="RefSeq" id="WP_229484642.1">
    <property type="nucleotide sequence ID" value="NZ_JAIVFQ010000012.1"/>
</dbReference>
<accession>A0ABS8I7N8</accession>
<keyword evidence="2" id="KW-1185">Reference proteome</keyword>
<organism evidence="1 2">
    <name type="scientific">Nostoc favosum CHAB5714</name>
    <dbReference type="NCBI Taxonomy" id="2780399"/>
    <lineage>
        <taxon>Bacteria</taxon>
        <taxon>Bacillati</taxon>
        <taxon>Cyanobacteriota</taxon>
        <taxon>Cyanophyceae</taxon>
        <taxon>Nostocales</taxon>
        <taxon>Nostocaceae</taxon>
        <taxon>Nostoc</taxon>
        <taxon>Nostoc favosum</taxon>
    </lineage>
</organism>
<dbReference type="Proteomes" id="UP001199525">
    <property type="component" value="Unassembled WGS sequence"/>
</dbReference>
<dbReference type="EMBL" id="JAIVFQ010000012">
    <property type="protein sequence ID" value="MCC5599824.1"/>
    <property type="molecule type" value="Genomic_DNA"/>
</dbReference>
<name>A0ABS8I7N8_9NOSO</name>
<comment type="caution">
    <text evidence="1">The sequence shown here is derived from an EMBL/GenBank/DDBJ whole genome shotgun (WGS) entry which is preliminary data.</text>
</comment>
<proteinExistence type="predicted"/>
<reference evidence="1 2" key="1">
    <citation type="journal article" date="2021" name="Microorganisms">
        <title>Genome Evolution of Filamentous Cyanobacterium Nostoc Species: From Facultative Symbiosis to Free Living.</title>
        <authorList>
            <person name="Huo D."/>
            <person name="Li H."/>
            <person name="Cai F."/>
            <person name="Guo X."/>
            <person name="Qiao Z."/>
            <person name="Wang W."/>
            <person name="Yu G."/>
            <person name="Li R."/>
        </authorList>
    </citation>
    <scope>NUCLEOTIDE SEQUENCE [LARGE SCALE GENOMIC DNA]</scope>
    <source>
        <strain evidence="1 2">CHAB 5714</strain>
    </source>
</reference>
<evidence type="ECO:0000313" key="1">
    <source>
        <dbReference type="EMBL" id="MCC5599824.1"/>
    </source>
</evidence>
<evidence type="ECO:0000313" key="2">
    <source>
        <dbReference type="Proteomes" id="UP001199525"/>
    </source>
</evidence>
<gene>
    <name evidence="1" type="ORF">LC586_11420</name>
</gene>
<sequence length="137" mass="15416">MEDKKRVQVNFRLDENFLAAIQAKCKTDNVTQTDFIIQALKKALSSNDSKLESIPEVLSSLYFRLTQLETRLADSLATQQHLSDRLTALEQQPNTYSPDLEALSEHVLAQLHLGKQAPGYKAAKKALSNFITQLNIE</sequence>